<comment type="caution">
    <text evidence="7">The sequence shown here is derived from an EMBL/GenBank/DDBJ whole genome shotgun (WGS) entry which is preliminary data.</text>
</comment>
<dbReference type="CDD" id="cd03224">
    <property type="entry name" value="ABC_TM1139_LivF_branched"/>
    <property type="match status" value="1"/>
</dbReference>
<comment type="similarity">
    <text evidence="1">Belongs to the ABC transporter superfamily.</text>
</comment>
<sequence length="247" mass="27203">MLELADVHTYYGQSHILQGVSLTVAEGEMVALLGRNGAGKTTTMRSIMGLTPLTRGSIRLDGVEVSRQPPHALSRRGIAFVPSGRRIFSALSVWQNLVLADKRGRRVVGGWTIDRVFALFPKLHELQNRQAGFLSGGEQQMLKLGRALLGNPRLLLLDEPTEGLAPVIVREFAQWIVRLQGEGLSILLSEQNSHFALSLAVRGYILEKGRIRFHALADELRGSEEIQTYLGVAARPPRKDGLESRAP</sequence>
<evidence type="ECO:0000259" key="6">
    <source>
        <dbReference type="PROSITE" id="PS50893"/>
    </source>
</evidence>
<proteinExistence type="inferred from homology"/>
<dbReference type="PANTHER" id="PTHR43820:SF2">
    <property type="entry name" value="ABC TRANSPORTER ATP-BINDING PROTEIN"/>
    <property type="match status" value="1"/>
</dbReference>
<keyword evidence="3" id="KW-0547">Nucleotide-binding</keyword>
<name>A0A8J4M6Z1_9PROT</name>
<evidence type="ECO:0000256" key="5">
    <source>
        <dbReference type="ARBA" id="ARBA00022970"/>
    </source>
</evidence>
<keyword evidence="2" id="KW-0813">Transport</keyword>
<dbReference type="InterPro" id="IPR003593">
    <property type="entry name" value="AAA+_ATPase"/>
</dbReference>
<dbReference type="InterPro" id="IPR003439">
    <property type="entry name" value="ABC_transporter-like_ATP-bd"/>
</dbReference>
<keyword evidence="4 7" id="KW-0067">ATP-binding</keyword>
<evidence type="ECO:0000256" key="1">
    <source>
        <dbReference type="ARBA" id="ARBA00005417"/>
    </source>
</evidence>
<dbReference type="InterPro" id="IPR017871">
    <property type="entry name" value="ABC_transporter-like_CS"/>
</dbReference>
<dbReference type="GO" id="GO:0015658">
    <property type="term" value="F:branched-chain amino acid transmembrane transporter activity"/>
    <property type="evidence" value="ECO:0007669"/>
    <property type="project" value="TreeGrafter"/>
</dbReference>
<dbReference type="GO" id="GO:0015807">
    <property type="term" value="P:L-amino acid transport"/>
    <property type="evidence" value="ECO:0007669"/>
    <property type="project" value="TreeGrafter"/>
</dbReference>
<dbReference type="PROSITE" id="PS00211">
    <property type="entry name" value="ABC_TRANSPORTER_1"/>
    <property type="match status" value="1"/>
</dbReference>
<dbReference type="Gene3D" id="3.40.50.300">
    <property type="entry name" value="P-loop containing nucleotide triphosphate hydrolases"/>
    <property type="match status" value="1"/>
</dbReference>
<evidence type="ECO:0000313" key="7">
    <source>
        <dbReference type="EMBL" id="HGC44302.1"/>
    </source>
</evidence>
<keyword evidence="5" id="KW-0029">Amino-acid transport</keyword>
<organism evidence="7">
    <name type="scientific">Acidicaldus sp</name>
    <dbReference type="NCBI Taxonomy" id="1872105"/>
    <lineage>
        <taxon>Bacteria</taxon>
        <taxon>Pseudomonadati</taxon>
        <taxon>Pseudomonadota</taxon>
        <taxon>Alphaproteobacteria</taxon>
        <taxon>Acetobacterales</taxon>
        <taxon>Acetobacteraceae</taxon>
        <taxon>Acidicaldus</taxon>
    </lineage>
</organism>
<reference evidence="7" key="1">
    <citation type="journal article" date="2020" name="mSystems">
        <title>Genome- and Community-Level Interaction Insights into Carbon Utilization and Element Cycling Functions of Hydrothermarchaeota in Hydrothermal Sediment.</title>
        <authorList>
            <person name="Zhou Z."/>
            <person name="Liu Y."/>
            <person name="Xu W."/>
            <person name="Pan J."/>
            <person name="Luo Z.H."/>
            <person name="Li M."/>
        </authorList>
    </citation>
    <scope>NUCLEOTIDE SEQUENCE</scope>
    <source>
        <strain evidence="7">SpSt-997</strain>
    </source>
</reference>
<evidence type="ECO:0000256" key="2">
    <source>
        <dbReference type="ARBA" id="ARBA00022448"/>
    </source>
</evidence>
<dbReference type="EMBL" id="DTQM01000264">
    <property type="protein sequence ID" value="HGC44302.1"/>
    <property type="molecule type" value="Genomic_DNA"/>
</dbReference>
<dbReference type="Pfam" id="PF00005">
    <property type="entry name" value="ABC_tran"/>
    <property type="match status" value="1"/>
</dbReference>
<dbReference type="GO" id="GO:0016887">
    <property type="term" value="F:ATP hydrolysis activity"/>
    <property type="evidence" value="ECO:0007669"/>
    <property type="project" value="InterPro"/>
</dbReference>
<protein>
    <submittedName>
        <fullName evidence="7">ABC transporter ATP-binding protein</fullName>
    </submittedName>
</protein>
<dbReference type="InterPro" id="IPR027417">
    <property type="entry name" value="P-loop_NTPase"/>
</dbReference>
<dbReference type="InterPro" id="IPR052156">
    <property type="entry name" value="BCAA_Transport_ATP-bd_LivF"/>
</dbReference>
<evidence type="ECO:0000256" key="3">
    <source>
        <dbReference type="ARBA" id="ARBA00022741"/>
    </source>
</evidence>
<feature type="domain" description="ABC transporter" evidence="6">
    <location>
        <begin position="2"/>
        <end position="233"/>
    </location>
</feature>
<gene>
    <name evidence="7" type="ORF">ENY07_13935</name>
</gene>
<evidence type="ECO:0000256" key="4">
    <source>
        <dbReference type="ARBA" id="ARBA00022840"/>
    </source>
</evidence>
<dbReference type="PANTHER" id="PTHR43820">
    <property type="entry name" value="HIGH-AFFINITY BRANCHED-CHAIN AMINO ACID TRANSPORT ATP-BINDING PROTEIN LIVF"/>
    <property type="match status" value="1"/>
</dbReference>
<accession>A0A8J4M6Z1</accession>
<dbReference type="AlphaFoldDB" id="A0A8J4M6Z1"/>
<dbReference type="SMART" id="SM00382">
    <property type="entry name" value="AAA"/>
    <property type="match status" value="1"/>
</dbReference>
<dbReference type="SUPFAM" id="SSF52540">
    <property type="entry name" value="P-loop containing nucleoside triphosphate hydrolases"/>
    <property type="match status" value="1"/>
</dbReference>
<dbReference type="PROSITE" id="PS50893">
    <property type="entry name" value="ABC_TRANSPORTER_2"/>
    <property type="match status" value="1"/>
</dbReference>
<dbReference type="GO" id="GO:0005524">
    <property type="term" value="F:ATP binding"/>
    <property type="evidence" value="ECO:0007669"/>
    <property type="project" value="UniProtKB-KW"/>
</dbReference>